<feature type="compositionally biased region" description="Low complexity" evidence="1">
    <location>
        <begin position="15"/>
        <end position="75"/>
    </location>
</feature>
<dbReference type="KEGG" id="bbes:BESB_023440"/>
<feature type="region of interest" description="Disordered" evidence="1">
    <location>
        <begin position="232"/>
        <end position="259"/>
    </location>
</feature>
<feature type="region of interest" description="Disordered" evidence="1">
    <location>
        <begin position="759"/>
        <end position="808"/>
    </location>
</feature>
<dbReference type="SUPFAM" id="SSF47473">
    <property type="entry name" value="EF-hand"/>
    <property type="match status" value="1"/>
</dbReference>
<evidence type="ECO:0000313" key="2">
    <source>
        <dbReference type="EMBL" id="PFH31852.1"/>
    </source>
</evidence>
<dbReference type="EMBL" id="NWUJ01000013">
    <property type="protein sequence ID" value="PFH31852.1"/>
    <property type="molecule type" value="Genomic_DNA"/>
</dbReference>
<evidence type="ECO:0000313" key="3">
    <source>
        <dbReference type="Proteomes" id="UP000224006"/>
    </source>
</evidence>
<feature type="compositionally biased region" description="Basic and acidic residues" evidence="1">
    <location>
        <begin position="156"/>
        <end position="176"/>
    </location>
</feature>
<feature type="compositionally biased region" description="Basic and acidic residues" evidence="1">
    <location>
        <begin position="647"/>
        <end position="665"/>
    </location>
</feature>
<dbReference type="VEuPathDB" id="ToxoDB:BESB_023440"/>
<keyword evidence="3" id="KW-1185">Reference proteome</keyword>
<comment type="caution">
    <text evidence="2">The sequence shown here is derived from an EMBL/GenBank/DDBJ whole genome shotgun (WGS) entry which is preliminary data.</text>
</comment>
<dbReference type="Proteomes" id="UP000224006">
    <property type="component" value="Chromosome XII"/>
</dbReference>
<sequence length="878" mass="96057">MRPLTRAERGTGLARASRSTRSLSPTTSDSASSASSFSSSSCSSSLSSSSASSSSTFTRSSPTSGSSSPSSPTSSPRDRPRLAAHAADRDADPHPASKVADPLRTSGPPKPVFGGSVPSPQRERLAPSAEELTLAPPRGGRAGEKGSRPLSGWAAEAERSRSGGERRRSPQRDAARRAGCPFAADPCADSRLPSCDASSSSEGSPAFVEAPRPSPLLSQSLPSYWADRPEANPFLPSAPLQQQDARFSPRNPLKGTEESPLNQVYVRKQKDGSMLIYVSAHLDQLLLRAFKNFSFNGYMTEERWLHMCVEAHLYPRSKDPDILKYMFRGIAKGNKVIEFDSFLQILHRLARYKFRNMRQLSDEDAVNAVLVHLFRYPHLFEGRRLRDCGVQVSTTSREVAVGCSFARKDQGVNAKPEVKISEVQAGFETEERSMMAQPEQETVQTGVEGLVCGRTVAVQTDQPPKAQDSASTQFEKPPEPQKKAATCQTESEKLKATAVQTDETGAPPKLQKTGAEVDTFFTCNTQLKRCIALEGGDESDLFKIFCCYSSYDEELLQNLMTEKACAVLCKDSAIMEIPHHPEIAGLPPQQARKIYRDVLESRSVVNPLRMRTAGRRRRVSKLDLLLQKKDKEETEKSRPSKGASGKEAQKDEKQADATSRAQKEETSDEASTVGSDDESGEASRITYVEFKTILYYFAQVMFEQLRPRSAFLKLVRENLIDSFFKRQKNVYMAFAGRLGDGVESVVDVSDANPFFGGYDAQELPTRDHSGGTRSHHARKLSQPGGRGLSESTWDGAEGDKNALGFEGSPRFLRTDDTCLGERQRSFAAGAVAASPFPGAPYGFSPYYAPPAMYPVAFNSGGAREKAQRRGGVCIRPAN</sequence>
<name>A0A2A9M8Y2_BESBE</name>
<feature type="compositionally biased region" description="Polar residues" evidence="1">
    <location>
        <begin position="461"/>
        <end position="474"/>
    </location>
</feature>
<protein>
    <submittedName>
        <fullName evidence="2">Uncharacterized protein</fullName>
    </submittedName>
</protein>
<gene>
    <name evidence="2" type="ORF">BESB_023440</name>
</gene>
<feature type="region of interest" description="Disordered" evidence="1">
    <location>
        <begin position="1"/>
        <end position="214"/>
    </location>
</feature>
<feature type="region of interest" description="Disordered" evidence="1">
    <location>
        <begin position="628"/>
        <end position="678"/>
    </location>
</feature>
<dbReference type="RefSeq" id="XP_029215861.1">
    <property type="nucleotide sequence ID" value="XM_029361046.1"/>
</dbReference>
<dbReference type="OrthoDB" id="354611at2759"/>
<feature type="compositionally biased region" description="Basic and acidic residues" evidence="1">
    <location>
        <begin position="76"/>
        <end position="95"/>
    </location>
</feature>
<proteinExistence type="predicted"/>
<feature type="region of interest" description="Disordered" evidence="1">
    <location>
        <begin position="461"/>
        <end position="511"/>
    </location>
</feature>
<dbReference type="GeneID" id="40307404"/>
<evidence type="ECO:0000256" key="1">
    <source>
        <dbReference type="SAM" id="MobiDB-lite"/>
    </source>
</evidence>
<dbReference type="InterPro" id="IPR011992">
    <property type="entry name" value="EF-hand-dom_pair"/>
</dbReference>
<organism evidence="2 3">
    <name type="scientific">Besnoitia besnoiti</name>
    <name type="common">Apicomplexan protozoan</name>
    <dbReference type="NCBI Taxonomy" id="94643"/>
    <lineage>
        <taxon>Eukaryota</taxon>
        <taxon>Sar</taxon>
        <taxon>Alveolata</taxon>
        <taxon>Apicomplexa</taxon>
        <taxon>Conoidasida</taxon>
        <taxon>Coccidia</taxon>
        <taxon>Eucoccidiorida</taxon>
        <taxon>Eimeriorina</taxon>
        <taxon>Sarcocystidae</taxon>
        <taxon>Besnoitia</taxon>
    </lineage>
</organism>
<dbReference type="AlphaFoldDB" id="A0A2A9M8Y2"/>
<accession>A0A2A9M8Y2</accession>
<feature type="compositionally biased region" description="Basic and acidic residues" evidence="1">
    <location>
        <begin position="628"/>
        <end position="638"/>
    </location>
</feature>
<reference evidence="2 3" key="1">
    <citation type="submission" date="2017-09" db="EMBL/GenBank/DDBJ databases">
        <title>Genome sequencing of Besnoitia besnoiti strain Bb-Ger1.</title>
        <authorList>
            <person name="Schares G."/>
            <person name="Venepally P."/>
            <person name="Lorenzi H.A."/>
        </authorList>
    </citation>
    <scope>NUCLEOTIDE SEQUENCE [LARGE SCALE GENOMIC DNA]</scope>
    <source>
        <strain evidence="2 3">Bb-Ger1</strain>
    </source>
</reference>